<keyword evidence="5" id="KW-1185">Reference proteome</keyword>
<evidence type="ECO:0000313" key="2">
    <source>
        <dbReference type="EMBL" id="GEP08117.1"/>
    </source>
</evidence>
<reference evidence="5" key="2">
    <citation type="journal article" date="2019" name="Int. J. Syst. Evol. Microbiol.">
        <title>The Global Catalogue of Microorganisms (GCM) 10K type strain sequencing project: providing services to taxonomists for standard genome sequencing and annotation.</title>
        <authorList>
            <consortium name="The Broad Institute Genomics Platform"/>
            <consortium name="The Broad Institute Genome Sequencing Center for Infectious Disease"/>
            <person name="Wu L."/>
            <person name="Ma J."/>
        </authorList>
    </citation>
    <scope>NUCLEOTIDE SEQUENCE [LARGE SCALE GENOMIC DNA]</scope>
    <source>
        <strain evidence="5">NBRC 107715</strain>
    </source>
</reference>
<dbReference type="PANTHER" id="PTHR42923:SF47">
    <property type="entry name" value="BLR3003 PROTEIN"/>
    <property type="match status" value="1"/>
</dbReference>
<accession>A0A512JDX6</accession>
<feature type="domain" description="Amine oxidase" evidence="1">
    <location>
        <begin position="12"/>
        <end position="416"/>
    </location>
</feature>
<dbReference type="Pfam" id="PF01593">
    <property type="entry name" value="Amino_oxidase"/>
    <property type="match status" value="1"/>
</dbReference>
<organism evidence="2 4">
    <name type="scientific">Methylobacterium oxalidis</name>
    <dbReference type="NCBI Taxonomy" id="944322"/>
    <lineage>
        <taxon>Bacteria</taxon>
        <taxon>Pseudomonadati</taxon>
        <taxon>Pseudomonadota</taxon>
        <taxon>Alphaproteobacteria</taxon>
        <taxon>Hyphomicrobiales</taxon>
        <taxon>Methylobacteriaceae</taxon>
        <taxon>Methylobacterium</taxon>
    </lineage>
</organism>
<evidence type="ECO:0000313" key="3">
    <source>
        <dbReference type="EMBL" id="GLS61704.1"/>
    </source>
</evidence>
<dbReference type="Proteomes" id="UP001156856">
    <property type="component" value="Unassembled WGS sequence"/>
</dbReference>
<gene>
    <name evidence="3" type="ORF">GCM10007888_00850</name>
    <name evidence="2" type="ORF">MOX02_61550</name>
</gene>
<dbReference type="InterPro" id="IPR050464">
    <property type="entry name" value="Zeta_carotene_desat/Oxidored"/>
</dbReference>
<evidence type="ECO:0000259" key="1">
    <source>
        <dbReference type="Pfam" id="PF01593"/>
    </source>
</evidence>
<dbReference type="NCBIfam" id="TIGR03467">
    <property type="entry name" value="HpnE"/>
    <property type="match status" value="1"/>
</dbReference>
<name>A0A512JDX6_9HYPH</name>
<reference evidence="3" key="4">
    <citation type="submission" date="2023-01" db="EMBL/GenBank/DDBJ databases">
        <title>Draft genome sequence of Methylobacterium oxalidis strain NBRC 107715.</title>
        <authorList>
            <person name="Sun Q."/>
            <person name="Mori K."/>
        </authorList>
    </citation>
    <scope>NUCLEOTIDE SEQUENCE</scope>
    <source>
        <strain evidence="3">NBRC 107715</strain>
    </source>
</reference>
<dbReference type="InterPro" id="IPR036188">
    <property type="entry name" value="FAD/NAD-bd_sf"/>
</dbReference>
<sequence>MQGAVHVVGAGLSGLAAAVDLVDTGRPVVVHEAAAHAGGRCRSYHDTQLGMTIDNGNHLALSGNRAALGFLDRIGGRSAVAEAPRAEYPFVDLDTGERWTLHPNPGRVPWWVADPRRRVPGSRIGDYAEILGLLVADKGTKITDVVRCEGLLYERLWRPVLLAALNIDPKDADAVLAGQVLRETFVAGGRACRPVIAEDGLSKAFVDPALRYLAERGAAVRYGRCLQRLAFNRNRVAGLAFGDDVILLGPEDKVVLAVPSRAAAALVPGLDAPQECRGIANIHFKARCPPSQPRMTGVVNGLSDWIFAYPGRVSVTVSGSDLAELGREELARRIWSEVSYVTGLYMAGMSDALPPWQVIRERRATFAATPAAATSRSGCRTEFRNLFVAGDWTDTGLPACIEGAVRSGNAASTAVIEAMR</sequence>
<dbReference type="Proteomes" id="UP000321960">
    <property type="component" value="Unassembled WGS sequence"/>
</dbReference>
<dbReference type="EMBL" id="BJZU01000282">
    <property type="protein sequence ID" value="GEP08117.1"/>
    <property type="molecule type" value="Genomic_DNA"/>
</dbReference>
<dbReference type="Gene3D" id="3.50.50.60">
    <property type="entry name" value="FAD/NAD(P)-binding domain"/>
    <property type="match status" value="2"/>
</dbReference>
<dbReference type="PANTHER" id="PTHR42923">
    <property type="entry name" value="PROTOPORPHYRINOGEN OXIDASE"/>
    <property type="match status" value="1"/>
</dbReference>
<proteinExistence type="predicted"/>
<evidence type="ECO:0000313" key="5">
    <source>
        <dbReference type="Proteomes" id="UP001156856"/>
    </source>
</evidence>
<dbReference type="AlphaFoldDB" id="A0A512JDX6"/>
<dbReference type="InterPro" id="IPR017830">
    <property type="entry name" value="SQase_HpnE"/>
</dbReference>
<dbReference type="GO" id="GO:0016491">
    <property type="term" value="F:oxidoreductase activity"/>
    <property type="evidence" value="ECO:0007669"/>
    <property type="project" value="InterPro"/>
</dbReference>
<dbReference type="EMBL" id="BSPK01000003">
    <property type="protein sequence ID" value="GLS61704.1"/>
    <property type="molecule type" value="Genomic_DNA"/>
</dbReference>
<dbReference type="RefSeq" id="WP_147029504.1">
    <property type="nucleotide sequence ID" value="NZ_BJZU01000282.1"/>
</dbReference>
<comment type="caution">
    <text evidence="2">The sequence shown here is derived from an EMBL/GenBank/DDBJ whole genome shotgun (WGS) entry which is preliminary data.</text>
</comment>
<evidence type="ECO:0000313" key="4">
    <source>
        <dbReference type="Proteomes" id="UP000321960"/>
    </source>
</evidence>
<dbReference type="OrthoDB" id="7849608at2"/>
<reference evidence="2 4" key="3">
    <citation type="submission" date="2019-07" db="EMBL/GenBank/DDBJ databases">
        <title>Whole genome shotgun sequence of Methylobacterium oxalidis NBRC 107715.</title>
        <authorList>
            <person name="Hosoyama A."/>
            <person name="Uohara A."/>
            <person name="Ohji S."/>
            <person name="Ichikawa N."/>
        </authorList>
    </citation>
    <scope>NUCLEOTIDE SEQUENCE [LARGE SCALE GENOMIC DNA]</scope>
    <source>
        <strain evidence="2 4">NBRC 107715</strain>
    </source>
</reference>
<dbReference type="Gene3D" id="1.10.405.20">
    <property type="match status" value="1"/>
</dbReference>
<dbReference type="InterPro" id="IPR002937">
    <property type="entry name" value="Amino_oxidase"/>
</dbReference>
<reference evidence="3" key="1">
    <citation type="journal article" date="2014" name="Int. J. Syst. Evol. Microbiol.">
        <title>Complete genome of a new Firmicutes species belonging to the dominant human colonic microbiota ('Ruminococcus bicirculans') reveals two chromosomes and a selective capacity to utilize plant glucans.</title>
        <authorList>
            <consortium name="NISC Comparative Sequencing Program"/>
            <person name="Wegmann U."/>
            <person name="Louis P."/>
            <person name="Goesmann A."/>
            <person name="Henrissat B."/>
            <person name="Duncan S.H."/>
            <person name="Flint H.J."/>
        </authorList>
    </citation>
    <scope>NUCLEOTIDE SEQUENCE</scope>
    <source>
        <strain evidence="3">NBRC 107715</strain>
    </source>
</reference>
<protein>
    <recommendedName>
        <fullName evidence="1">Amine oxidase domain-containing protein</fullName>
    </recommendedName>
</protein>
<dbReference type="SUPFAM" id="SSF51905">
    <property type="entry name" value="FAD/NAD(P)-binding domain"/>
    <property type="match status" value="1"/>
</dbReference>